<gene>
    <name evidence="1" type="ORF">LCGC14_2542360</name>
</gene>
<evidence type="ECO:0000313" key="1">
    <source>
        <dbReference type="EMBL" id="KKL11783.1"/>
    </source>
</evidence>
<dbReference type="EMBL" id="LAZR01041518">
    <property type="protein sequence ID" value="KKL11783.1"/>
    <property type="molecule type" value="Genomic_DNA"/>
</dbReference>
<reference evidence="1" key="1">
    <citation type="journal article" date="2015" name="Nature">
        <title>Complex archaea that bridge the gap between prokaryotes and eukaryotes.</title>
        <authorList>
            <person name="Spang A."/>
            <person name="Saw J.H."/>
            <person name="Jorgensen S.L."/>
            <person name="Zaremba-Niedzwiedzka K."/>
            <person name="Martijn J."/>
            <person name="Lind A.E."/>
            <person name="van Eijk R."/>
            <person name="Schleper C."/>
            <person name="Guy L."/>
            <person name="Ettema T.J."/>
        </authorList>
    </citation>
    <scope>NUCLEOTIDE SEQUENCE</scope>
</reference>
<comment type="caution">
    <text evidence="1">The sequence shown here is derived from an EMBL/GenBank/DDBJ whole genome shotgun (WGS) entry which is preliminary data.</text>
</comment>
<protein>
    <submittedName>
        <fullName evidence="1">Uncharacterized protein</fullName>
    </submittedName>
</protein>
<sequence>VTIRGYVQDHVFHLDWTDNGVIGGDGFEVSTDELQDAVLMSAWGDVDEPTTPCLENYTKGKFRITYSAYTDDNQRMAVSIEMTWRELLDGFEIG</sequence>
<accession>A0A0F9DIG3</accession>
<organism evidence="1">
    <name type="scientific">marine sediment metagenome</name>
    <dbReference type="NCBI Taxonomy" id="412755"/>
    <lineage>
        <taxon>unclassified sequences</taxon>
        <taxon>metagenomes</taxon>
        <taxon>ecological metagenomes</taxon>
    </lineage>
</organism>
<proteinExistence type="predicted"/>
<feature type="non-terminal residue" evidence="1">
    <location>
        <position position="1"/>
    </location>
</feature>
<name>A0A0F9DIG3_9ZZZZ</name>
<dbReference type="AlphaFoldDB" id="A0A0F9DIG3"/>